<name>A0AAV3QYE3_LITER</name>
<accession>A0AAV3QYE3</accession>
<dbReference type="AlphaFoldDB" id="A0AAV3QYE3"/>
<dbReference type="PANTHER" id="PTHR47481">
    <property type="match status" value="1"/>
</dbReference>
<dbReference type="Pfam" id="PF14223">
    <property type="entry name" value="Retrotran_gag_2"/>
    <property type="match status" value="1"/>
</dbReference>
<evidence type="ECO:0000313" key="1">
    <source>
        <dbReference type="EMBL" id="GAA0168326.1"/>
    </source>
</evidence>
<organism evidence="1 2">
    <name type="scientific">Lithospermum erythrorhizon</name>
    <name type="common">Purple gromwell</name>
    <name type="synonym">Lithospermum officinale var. erythrorhizon</name>
    <dbReference type="NCBI Taxonomy" id="34254"/>
    <lineage>
        <taxon>Eukaryota</taxon>
        <taxon>Viridiplantae</taxon>
        <taxon>Streptophyta</taxon>
        <taxon>Embryophyta</taxon>
        <taxon>Tracheophyta</taxon>
        <taxon>Spermatophyta</taxon>
        <taxon>Magnoliopsida</taxon>
        <taxon>eudicotyledons</taxon>
        <taxon>Gunneridae</taxon>
        <taxon>Pentapetalae</taxon>
        <taxon>asterids</taxon>
        <taxon>lamiids</taxon>
        <taxon>Boraginales</taxon>
        <taxon>Boraginaceae</taxon>
        <taxon>Boraginoideae</taxon>
        <taxon>Lithospermeae</taxon>
        <taxon>Lithospermum</taxon>
    </lineage>
</organism>
<dbReference type="PANTHER" id="PTHR47481:SF10">
    <property type="entry name" value="COPIA-LIKE POLYPROTEIN_RETROTRANSPOSON"/>
    <property type="match status" value="1"/>
</dbReference>
<reference evidence="1 2" key="1">
    <citation type="submission" date="2024-01" db="EMBL/GenBank/DDBJ databases">
        <title>The complete chloroplast genome sequence of Lithospermum erythrorhizon: insights into the phylogenetic relationship among Boraginaceae species and the maternal lineages of purple gromwells.</title>
        <authorList>
            <person name="Okada T."/>
            <person name="Watanabe K."/>
        </authorList>
    </citation>
    <scope>NUCLEOTIDE SEQUENCE [LARGE SCALE GENOMIC DNA]</scope>
</reference>
<dbReference type="Proteomes" id="UP001454036">
    <property type="component" value="Unassembled WGS sequence"/>
</dbReference>
<proteinExistence type="predicted"/>
<keyword evidence="2" id="KW-1185">Reference proteome</keyword>
<evidence type="ECO:0000313" key="2">
    <source>
        <dbReference type="Proteomes" id="UP001454036"/>
    </source>
</evidence>
<sequence>MTHFTNCNFARLLIAKEIILLIDHYTTWAELFQIDGLTYEALDNIIPPSDANEKAVVEAKKQADMALWKRVDAIILSWIYGTISTDLLNTIIEPRSTTTEAWNRLRDIFSDIKNSRALYLQQEFSKIQMEDFPNVSSYYQSLKSIADQLANIGSPVPNDRLILKVISGHTEAYANV</sequence>
<gene>
    <name evidence="1" type="ORF">LIER_23071</name>
</gene>
<protein>
    <submittedName>
        <fullName evidence="1">Uncharacterized protein</fullName>
    </submittedName>
</protein>
<comment type="caution">
    <text evidence="1">The sequence shown here is derived from an EMBL/GenBank/DDBJ whole genome shotgun (WGS) entry which is preliminary data.</text>
</comment>
<dbReference type="EMBL" id="BAABME010006425">
    <property type="protein sequence ID" value="GAA0168326.1"/>
    <property type="molecule type" value="Genomic_DNA"/>
</dbReference>